<evidence type="ECO:0000313" key="2">
    <source>
        <dbReference type="Proteomes" id="UP000186804"/>
    </source>
</evidence>
<dbReference type="AlphaFoldDB" id="A0A1J4MB48"/>
<dbReference type="EMBL" id="LRBS01000121">
    <property type="protein sequence ID" value="OII71458.1"/>
    <property type="molecule type" value="Genomic_DNA"/>
</dbReference>
<proteinExistence type="predicted"/>
<dbReference type="GeneID" id="92367355"/>
<accession>A0A1J4MB48</accession>
<comment type="caution">
    <text evidence="1">The sequence shown here is derived from an EMBL/GenBank/DDBJ whole genome shotgun (WGS) entry which is preliminary data.</text>
</comment>
<sequence length="96" mass="11437">MVTVKKKENDDWKRNQEVNKKLSEKIAKETWLAPFLPKKTYKNKQKLKPSRKILGIQRNSRNVKEVCSSIDILSLNSEVEKTLQLLKQRRLRKFNL</sequence>
<reference evidence="1 2" key="1">
    <citation type="submission" date="2016-10" db="EMBL/GenBank/DDBJ databases">
        <title>Reductive evolution of mitochondrial metabolism and differential evolution of invasion-related proteins in Cryptosporidium.</title>
        <authorList>
            <person name="Liu S."/>
            <person name="Roellig D.M."/>
            <person name="Guo Y."/>
            <person name="Li N."/>
            <person name="Frace M.A."/>
            <person name="Tang K."/>
            <person name="Zhang L."/>
            <person name="Feng Y."/>
            <person name="Xiao L."/>
        </authorList>
    </citation>
    <scope>NUCLEOTIDE SEQUENCE [LARGE SCALE GENOMIC DNA]</scope>
    <source>
        <strain evidence="1">30847</strain>
    </source>
</reference>
<protein>
    <submittedName>
        <fullName evidence="1">Uncharacterized protein</fullName>
    </submittedName>
</protein>
<dbReference type="RefSeq" id="XP_067066648.1">
    <property type="nucleotide sequence ID" value="XM_067213397.1"/>
</dbReference>
<dbReference type="Proteomes" id="UP000186804">
    <property type="component" value="Unassembled WGS sequence"/>
</dbReference>
<dbReference type="OrthoDB" id="10310397at2759"/>
<name>A0A1J4MB48_9CRYT</name>
<evidence type="ECO:0000313" key="1">
    <source>
        <dbReference type="EMBL" id="OII71458.1"/>
    </source>
</evidence>
<organism evidence="1 2">
    <name type="scientific">Cryptosporidium andersoni</name>
    <dbReference type="NCBI Taxonomy" id="117008"/>
    <lineage>
        <taxon>Eukaryota</taxon>
        <taxon>Sar</taxon>
        <taxon>Alveolata</taxon>
        <taxon>Apicomplexa</taxon>
        <taxon>Conoidasida</taxon>
        <taxon>Coccidia</taxon>
        <taxon>Eucoccidiorida</taxon>
        <taxon>Eimeriorina</taxon>
        <taxon>Cryptosporidiidae</taxon>
        <taxon>Cryptosporidium</taxon>
    </lineage>
</organism>
<keyword evidence="2" id="KW-1185">Reference proteome</keyword>
<gene>
    <name evidence="1" type="ORF">cand_031710</name>
</gene>
<dbReference type="VEuPathDB" id="CryptoDB:cand_031710"/>